<dbReference type="AlphaFoldDB" id="K0IJU3"/>
<dbReference type="Proteomes" id="UP000008037">
    <property type="component" value="Chromosome"/>
</dbReference>
<dbReference type="HOGENOM" id="CLU_3075480_0_0_2"/>
<name>K0IJU3_NITGG</name>
<accession>K0IJU3</accession>
<keyword evidence="2" id="KW-1185">Reference proteome</keyword>
<protein>
    <submittedName>
        <fullName evidence="1">Uncharacterized protein</fullName>
    </submittedName>
</protein>
<dbReference type="InParanoid" id="K0IJU3"/>
<dbReference type="BioCyc" id="CNIT1237085:G1324-2570-MONOMER"/>
<organism evidence="1 2">
    <name type="scientific">Nitrososphaera gargensis (strain Ga9.2)</name>
    <dbReference type="NCBI Taxonomy" id="1237085"/>
    <lineage>
        <taxon>Archaea</taxon>
        <taxon>Nitrososphaerota</taxon>
        <taxon>Nitrososphaeria</taxon>
        <taxon>Nitrososphaerales</taxon>
        <taxon>Nitrososphaeraceae</taxon>
        <taxon>Nitrososphaera</taxon>
    </lineage>
</organism>
<evidence type="ECO:0000313" key="2">
    <source>
        <dbReference type="Proteomes" id="UP000008037"/>
    </source>
</evidence>
<sequence length="52" mass="6202">MYFNSRSFRLAARSLSPIKKRSHVAVWKWVQKYADCADRFMTDIDGQSEQYL</sequence>
<reference evidence="1 2" key="1">
    <citation type="journal article" date="2012" name="Environ. Microbiol.">
        <title>The genome of the ammonia-oxidizing Candidatus Nitrososphaera gargensis: insights into metabolic versatility and environmental adaptations.</title>
        <authorList>
            <person name="Spang A."/>
            <person name="Poehlein A."/>
            <person name="Offre P."/>
            <person name="Zumbragel S."/>
            <person name="Haider S."/>
            <person name="Rychlik N."/>
            <person name="Nowka B."/>
            <person name="Schmeisser C."/>
            <person name="Lebedeva E.V."/>
            <person name="Rattei T."/>
            <person name="Bohm C."/>
            <person name="Schmid M."/>
            <person name="Galushko A."/>
            <person name="Hatzenpichler R."/>
            <person name="Weinmaier T."/>
            <person name="Daniel R."/>
            <person name="Schleper C."/>
            <person name="Spieck E."/>
            <person name="Streit W."/>
            <person name="Wagner M."/>
        </authorList>
    </citation>
    <scope>NUCLEOTIDE SEQUENCE [LARGE SCALE GENOMIC DNA]</scope>
    <source>
        <strain evidence="2">Ga9.2</strain>
    </source>
</reference>
<dbReference type="EMBL" id="CP002408">
    <property type="protein sequence ID" value="AFU59493.1"/>
    <property type="molecule type" value="Genomic_DNA"/>
</dbReference>
<evidence type="ECO:0000313" key="1">
    <source>
        <dbReference type="EMBL" id="AFU59493.1"/>
    </source>
</evidence>
<dbReference type="KEGG" id="nga:Ngar_c25710"/>
<proteinExistence type="predicted"/>
<gene>
    <name evidence="1" type="ordered locus">Ngar_c25710</name>
</gene>